<feature type="signal peptide" evidence="1">
    <location>
        <begin position="1"/>
        <end position="17"/>
    </location>
</feature>
<dbReference type="Proteomes" id="UP000005744">
    <property type="component" value="Unassembled WGS sequence"/>
</dbReference>
<gene>
    <name evidence="2" type="ORF">BegalDRAFT_1472</name>
</gene>
<organism evidence="2 3">
    <name type="scientific">Beggiatoa alba B18LD</name>
    <dbReference type="NCBI Taxonomy" id="395493"/>
    <lineage>
        <taxon>Bacteria</taxon>
        <taxon>Pseudomonadati</taxon>
        <taxon>Pseudomonadota</taxon>
        <taxon>Gammaproteobacteria</taxon>
        <taxon>Thiotrichales</taxon>
        <taxon>Thiotrichaceae</taxon>
        <taxon>Beggiatoa</taxon>
    </lineage>
</organism>
<dbReference type="AlphaFoldDB" id="I3CFG7"/>
<keyword evidence="1" id="KW-0732">Signal</keyword>
<proteinExistence type="predicted"/>
<dbReference type="HOGENOM" id="CLU_409211_0_0_6"/>
<evidence type="ECO:0000313" key="2">
    <source>
        <dbReference type="EMBL" id="EIJ42360.1"/>
    </source>
</evidence>
<protein>
    <submittedName>
        <fullName evidence="2">Uncharacterized protein</fullName>
    </submittedName>
</protein>
<dbReference type="STRING" id="395493.BegalDRAFT_1472"/>
<evidence type="ECO:0000256" key="1">
    <source>
        <dbReference type="SAM" id="SignalP"/>
    </source>
</evidence>
<sequence>MRLLCLLLLCLPRLVLAGLAMPAPAPAPLPAVAVDASSTLLETIVSRGEVTAVSRGAGAIVETFVVDSVTAANEALYSATMRAASAASNQALLNIQPYTVQLPAVEFSSEMAVGRVSTMSAGSVAGVGGALLASYVLGATIGLLYEANGNVNEALDSLMLYVFDYKVGGTNYLNTFPYQLTTNQYGVTHYGDKVPILTANSKGNFISTPAVNFGTIKLPNQVRRNQIESQVALVYYSSYEYYGLDYMDSPIKPVNGECAEGTVAYSGWLAKNGAICIPDYFQELFEPVFAYYSTYQEAFVVLYGFGHYRAENTKTHRYNSYDWTIYSNYITDGGQIVGFDFPSYFPSSPPLYFTNIRNFFTFYVDDVSFYYPDWSFYFDIFHMTNVFWYGSRYRFTHYPYHINELQTLSDGLFYSHPSCFYSLTGSISDIQSRCTSYSNFYFSGAEKLVLSRNLGIPRVEFPLPTTYTSTQIVRKVTVDPLKEAEALKGFVLTQDVYLPLDATQITPETGTHYAVRDQVEYVLNPVQPTAENPYPYPNTRPAGSPTDYVPFPLPRYLSPHRVRRLTTVTPPPTCGVQVPCLVTGEKVPLPDSFSFFFTYDPHFPLVVPQMPVESFCAPIQLDLSSIAFGLVHLEPIQFNLHCSALVPHEDIFRLVFKFVWVSLCVFIVLSA</sequence>
<dbReference type="RefSeq" id="WP_002685217.1">
    <property type="nucleotide sequence ID" value="NZ_JH600070.1"/>
</dbReference>
<dbReference type="EMBL" id="JH600070">
    <property type="protein sequence ID" value="EIJ42360.1"/>
    <property type="molecule type" value="Genomic_DNA"/>
</dbReference>
<feature type="chain" id="PRO_5003668851" evidence="1">
    <location>
        <begin position="18"/>
        <end position="671"/>
    </location>
</feature>
<keyword evidence="3" id="KW-1185">Reference proteome</keyword>
<accession>I3CFG7</accession>
<name>I3CFG7_9GAMM</name>
<reference evidence="2 3" key="1">
    <citation type="submission" date="2011-11" db="EMBL/GenBank/DDBJ databases">
        <title>Improved High-Quality Draft sequence of Beggiatoa alba B18lD.</title>
        <authorList>
            <consortium name="US DOE Joint Genome Institute"/>
            <person name="Lucas S."/>
            <person name="Han J."/>
            <person name="Lapidus A."/>
            <person name="Cheng J.-F."/>
            <person name="Goodwin L."/>
            <person name="Pitluck S."/>
            <person name="Peters L."/>
            <person name="Mikhailova N."/>
            <person name="Held B."/>
            <person name="Detter J.C."/>
            <person name="Han C."/>
            <person name="Tapia R."/>
            <person name="Land M."/>
            <person name="Hauser L."/>
            <person name="Kyrpides N."/>
            <person name="Ivanova N."/>
            <person name="Pagani I."/>
            <person name="Samuel K."/>
            <person name="Teske A."/>
            <person name="Mueller J."/>
            <person name="Woyke T."/>
        </authorList>
    </citation>
    <scope>NUCLEOTIDE SEQUENCE [LARGE SCALE GENOMIC DNA]</scope>
    <source>
        <strain evidence="2 3">B18LD</strain>
    </source>
</reference>
<dbReference type="OrthoDB" id="10011922at2"/>
<evidence type="ECO:0000313" key="3">
    <source>
        <dbReference type="Proteomes" id="UP000005744"/>
    </source>
</evidence>